<proteinExistence type="predicted"/>
<dbReference type="PROSITE" id="PS51746">
    <property type="entry name" value="PPM_2"/>
    <property type="match status" value="1"/>
</dbReference>
<dbReference type="RefSeq" id="WP_093155783.1">
    <property type="nucleotide sequence ID" value="NZ_FNEK01000021.1"/>
</dbReference>
<organism evidence="2 3">
    <name type="scientific">Aliiruegeria lutimaris</name>
    <dbReference type="NCBI Taxonomy" id="571298"/>
    <lineage>
        <taxon>Bacteria</taxon>
        <taxon>Pseudomonadati</taxon>
        <taxon>Pseudomonadota</taxon>
        <taxon>Alphaproteobacteria</taxon>
        <taxon>Rhodobacterales</taxon>
        <taxon>Roseobacteraceae</taxon>
        <taxon>Aliiruegeria</taxon>
    </lineage>
</organism>
<dbReference type="STRING" id="571298.SAMN04488026_102126"/>
<dbReference type="InterPro" id="IPR001932">
    <property type="entry name" value="PPM-type_phosphatase-like_dom"/>
</dbReference>
<accession>A0A1G8VGR1</accession>
<protein>
    <submittedName>
        <fullName evidence="2">Serine/threonine protein phosphatase PrpC</fullName>
    </submittedName>
</protein>
<dbReference type="SUPFAM" id="SSF81606">
    <property type="entry name" value="PP2C-like"/>
    <property type="match status" value="1"/>
</dbReference>
<reference evidence="2 3" key="1">
    <citation type="submission" date="2016-10" db="EMBL/GenBank/DDBJ databases">
        <authorList>
            <person name="de Groot N.N."/>
        </authorList>
    </citation>
    <scope>NUCLEOTIDE SEQUENCE [LARGE SCALE GENOMIC DNA]</scope>
    <source>
        <strain evidence="2 3">DSM 25294</strain>
    </source>
</reference>
<evidence type="ECO:0000259" key="1">
    <source>
        <dbReference type="PROSITE" id="PS51746"/>
    </source>
</evidence>
<dbReference type="SMART" id="SM00332">
    <property type="entry name" value="PP2Cc"/>
    <property type="match status" value="1"/>
</dbReference>
<keyword evidence="3" id="KW-1185">Reference proteome</keyword>
<sequence>MLRQGDLHLDSASALSLGKRDCQEDAVIADFPVGGRVGLAVLSDGMGGHAAGDVASKIVITEVFSELKLRSGDVSVADAAICELLRAAANGANDCLRAYTEQYPDTAGMGATLVAACVQRNRMHWISIGDSVLFLFRDEKLQQLNEDHSFGSKIDEMVRTGQIPQELAEDYPDRNCLTSVVSGAEIARVDCPEAGLDLRDGDIVVLASDGLQFLEGQHIRAILQQSREKTSGEIAARFLEEIEHLGDPDQDNVSIVVLKVRDPKATCRDLSSVQTQSLRCKKQTVDAVAALRRPGPPAKEVQPEPPKNWVELVGGHVR</sequence>
<evidence type="ECO:0000313" key="2">
    <source>
        <dbReference type="EMBL" id="SDJ64505.1"/>
    </source>
</evidence>
<dbReference type="AlphaFoldDB" id="A0A1G8VGR1"/>
<dbReference type="Gene3D" id="3.60.40.10">
    <property type="entry name" value="PPM-type phosphatase domain"/>
    <property type="match status" value="1"/>
</dbReference>
<dbReference type="OrthoDB" id="9801841at2"/>
<dbReference type="InterPro" id="IPR036457">
    <property type="entry name" value="PPM-type-like_dom_sf"/>
</dbReference>
<dbReference type="Pfam" id="PF13672">
    <property type="entry name" value="PP2C_2"/>
    <property type="match status" value="1"/>
</dbReference>
<dbReference type="EMBL" id="FNEK01000021">
    <property type="protein sequence ID" value="SDJ64505.1"/>
    <property type="molecule type" value="Genomic_DNA"/>
</dbReference>
<dbReference type="CDD" id="cd00143">
    <property type="entry name" value="PP2Cc"/>
    <property type="match status" value="1"/>
</dbReference>
<dbReference type="SMART" id="SM00331">
    <property type="entry name" value="PP2C_SIG"/>
    <property type="match status" value="1"/>
</dbReference>
<feature type="domain" description="PPM-type phosphatase" evidence="1">
    <location>
        <begin position="6"/>
        <end position="260"/>
    </location>
</feature>
<name>A0A1G8VGR1_9RHOB</name>
<evidence type="ECO:0000313" key="3">
    <source>
        <dbReference type="Proteomes" id="UP000199382"/>
    </source>
</evidence>
<dbReference type="Proteomes" id="UP000199382">
    <property type="component" value="Unassembled WGS sequence"/>
</dbReference>
<gene>
    <name evidence="2" type="ORF">SAMN04488026_102126</name>
</gene>